<proteinExistence type="inferred from homology"/>
<name>A0A6P3HDR4_BISBB</name>
<evidence type="ECO:0000313" key="15">
    <source>
        <dbReference type="RefSeq" id="XP_010840336.1"/>
    </source>
</evidence>
<evidence type="ECO:0000256" key="5">
    <source>
        <dbReference type="ARBA" id="ARBA00022679"/>
    </source>
</evidence>
<evidence type="ECO:0000256" key="6">
    <source>
        <dbReference type="ARBA" id="ARBA00022723"/>
    </source>
</evidence>
<dbReference type="OrthoDB" id="8062037at2759"/>
<dbReference type="PROSITE" id="PS50089">
    <property type="entry name" value="ZF_RING_2"/>
    <property type="match status" value="1"/>
</dbReference>
<feature type="compositionally biased region" description="Basic and acidic residues" evidence="12">
    <location>
        <begin position="1"/>
        <end position="10"/>
    </location>
</feature>
<keyword evidence="10" id="KW-0539">Nucleus</keyword>
<gene>
    <name evidence="15" type="primary">RNF165</name>
</gene>
<dbReference type="CDD" id="cd16682">
    <property type="entry name" value="RING-H2_RNF165"/>
    <property type="match status" value="1"/>
</dbReference>
<evidence type="ECO:0000256" key="4">
    <source>
        <dbReference type="ARBA" id="ARBA00012483"/>
    </source>
</evidence>
<evidence type="ECO:0000256" key="8">
    <source>
        <dbReference type="ARBA" id="ARBA00022786"/>
    </source>
</evidence>
<dbReference type="AlphaFoldDB" id="A0A6P3HDR4"/>
<evidence type="ECO:0000256" key="10">
    <source>
        <dbReference type="ARBA" id="ARBA00023242"/>
    </source>
</evidence>
<comment type="similarity">
    <text evidence="3">Belongs to the Arkadia family.</text>
</comment>
<dbReference type="GO" id="GO:0061630">
    <property type="term" value="F:ubiquitin protein ligase activity"/>
    <property type="evidence" value="ECO:0007669"/>
    <property type="project" value="UniProtKB-EC"/>
</dbReference>
<keyword evidence="7 11" id="KW-0863">Zinc-finger</keyword>
<evidence type="ECO:0000256" key="11">
    <source>
        <dbReference type="PROSITE-ProRule" id="PRU00175"/>
    </source>
</evidence>
<feature type="compositionally biased region" description="Basic and acidic residues" evidence="12">
    <location>
        <begin position="536"/>
        <end position="545"/>
    </location>
</feature>
<comment type="catalytic activity">
    <reaction evidence="1">
        <text>S-ubiquitinyl-[E2 ubiquitin-conjugating enzyme]-L-cysteine + [acceptor protein]-L-lysine = [E2 ubiquitin-conjugating enzyme]-L-cysteine + N(6)-ubiquitinyl-[acceptor protein]-L-lysine.</text>
        <dbReference type="EC" id="2.3.2.27"/>
    </reaction>
</comment>
<accession>A0A6P3HDR4</accession>
<dbReference type="PANTHER" id="PTHR22937">
    <property type="entry name" value="E3 UBIQUITIN-PROTEIN LIGASE RNF165"/>
    <property type="match status" value="1"/>
</dbReference>
<evidence type="ECO:0000259" key="13">
    <source>
        <dbReference type="PROSITE" id="PS50089"/>
    </source>
</evidence>
<evidence type="ECO:0000256" key="2">
    <source>
        <dbReference type="ARBA" id="ARBA00004123"/>
    </source>
</evidence>
<sequence>MEESTREKPSEGSQDPGLVLGSWSSSQLPVSSEDGGTSAAAAALGGRLPEPQVGCVMFSLREMQTGRAIAEGLDQPPLSEEDRPPLEGAVVEVETLPAATMERVPSMLQIARLRAMCRCALLQMRPQRPKWLGSGDSERLGYLPKATQQGPAPIRERSGGRLAWLAGGLWPRPRGLYRQEAVIPGAMGKPGLAQRMLWVSGLVSALLSSSEGPLTLSSFLIPGLHPPRCLSLRGPSPPFFTVVLMIDGGEGEGGSQSQLAQATALDSWKPEFTRQGGLLICAPFQRSQLPHATSCRHFHLGPPQPQQLAPDFPLAHPVQSQPGLSAHMAPAHQHSGALHQSLTPLPTLQFQDVTGPSFLPQALHQQYLLQQQLLEAQHRRLVSHPRRSQERVSVHPHRLHPSFDFGHQLQTPQPRYLAEGTDWDLSVDAGLSSAQFQVRPVPQHYQHYLATLRMHHFPRNSSSTQMVVHEIRNYPYPQLHFLALQGLNPSRHTSAVRESYEELLQLEDRLGNVTRGAVQNTIERFTFPHKYKKRRPQDGKGKKEEGEESDTDEKCTICLSLLEDGEDVRRLPCMHLFHQLCVDQWLAMSKKCPICRVDIETQLGADS</sequence>
<dbReference type="InterPro" id="IPR011016">
    <property type="entry name" value="Znf_RING-CH"/>
</dbReference>
<dbReference type="GO" id="GO:0005634">
    <property type="term" value="C:nucleus"/>
    <property type="evidence" value="ECO:0007669"/>
    <property type="project" value="UniProtKB-SubCell"/>
</dbReference>
<keyword evidence="6" id="KW-0479">Metal-binding</keyword>
<dbReference type="EC" id="2.3.2.27" evidence="4"/>
<dbReference type="FunFam" id="3.30.40.10:FF:000058">
    <property type="entry name" value="E3 ubiquitin-protein ligase Arkadia isoform X4"/>
    <property type="match status" value="1"/>
</dbReference>
<dbReference type="InterPro" id="IPR045191">
    <property type="entry name" value="MBR1/2-like"/>
</dbReference>
<dbReference type="InterPro" id="IPR001841">
    <property type="entry name" value="Znf_RING"/>
</dbReference>
<dbReference type="SUPFAM" id="SSF57850">
    <property type="entry name" value="RING/U-box"/>
    <property type="match status" value="1"/>
</dbReference>
<organism evidence="14 15">
    <name type="scientific">Bison bison bison</name>
    <name type="common">North American plains bison</name>
    <dbReference type="NCBI Taxonomy" id="43346"/>
    <lineage>
        <taxon>Eukaryota</taxon>
        <taxon>Metazoa</taxon>
        <taxon>Chordata</taxon>
        <taxon>Craniata</taxon>
        <taxon>Vertebrata</taxon>
        <taxon>Euteleostomi</taxon>
        <taxon>Mammalia</taxon>
        <taxon>Eutheria</taxon>
        <taxon>Laurasiatheria</taxon>
        <taxon>Artiodactyla</taxon>
        <taxon>Ruminantia</taxon>
        <taxon>Pecora</taxon>
        <taxon>Bovidae</taxon>
        <taxon>Bovinae</taxon>
        <taxon>Bison</taxon>
    </lineage>
</organism>
<evidence type="ECO:0000256" key="3">
    <source>
        <dbReference type="ARBA" id="ARBA00007622"/>
    </source>
</evidence>
<evidence type="ECO:0000256" key="12">
    <source>
        <dbReference type="SAM" id="MobiDB-lite"/>
    </source>
</evidence>
<dbReference type="GO" id="GO:0030513">
    <property type="term" value="P:positive regulation of BMP signaling pathway"/>
    <property type="evidence" value="ECO:0007669"/>
    <property type="project" value="TreeGrafter"/>
</dbReference>
<evidence type="ECO:0000313" key="14">
    <source>
        <dbReference type="Proteomes" id="UP000515208"/>
    </source>
</evidence>
<comment type="subcellular location">
    <subcellularLocation>
        <location evidence="2">Nucleus</location>
    </subcellularLocation>
</comment>
<evidence type="ECO:0000256" key="7">
    <source>
        <dbReference type="ARBA" id="ARBA00022771"/>
    </source>
</evidence>
<keyword evidence="9" id="KW-0862">Zinc</keyword>
<dbReference type="SMART" id="SM00744">
    <property type="entry name" value="RINGv"/>
    <property type="match status" value="1"/>
</dbReference>
<keyword evidence="5" id="KW-0808">Transferase</keyword>
<dbReference type="RefSeq" id="XP_010840336.1">
    <property type="nucleotide sequence ID" value="XM_010842034.1"/>
</dbReference>
<dbReference type="Proteomes" id="UP000515208">
    <property type="component" value="Unplaced"/>
</dbReference>
<feature type="domain" description="RING-type" evidence="13">
    <location>
        <begin position="555"/>
        <end position="596"/>
    </location>
</feature>
<dbReference type="CTD" id="494470"/>
<evidence type="ECO:0000256" key="1">
    <source>
        <dbReference type="ARBA" id="ARBA00000900"/>
    </source>
</evidence>
<protein>
    <recommendedName>
        <fullName evidence="4">RING-type E3 ubiquitin transferase</fullName>
        <ecNumber evidence="4">2.3.2.27</ecNumber>
    </recommendedName>
</protein>
<reference evidence="15" key="1">
    <citation type="submission" date="2025-08" db="UniProtKB">
        <authorList>
            <consortium name="RefSeq"/>
        </authorList>
    </citation>
    <scope>IDENTIFICATION</scope>
    <source>
        <tissue evidence="15">Blood</tissue>
    </source>
</reference>
<feature type="region of interest" description="Disordered" evidence="12">
    <location>
        <begin position="1"/>
        <end position="44"/>
    </location>
</feature>
<dbReference type="GeneID" id="104990105"/>
<dbReference type="InterPro" id="IPR013083">
    <property type="entry name" value="Znf_RING/FYVE/PHD"/>
</dbReference>
<keyword evidence="8" id="KW-0833">Ubl conjugation pathway</keyword>
<dbReference type="PANTHER" id="PTHR22937:SF65">
    <property type="entry name" value="E3 UBIQUITIN-PROTEIN LIGASE ARK2C"/>
    <property type="match status" value="1"/>
</dbReference>
<dbReference type="SMART" id="SM00184">
    <property type="entry name" value="RING"/>
    <property type="match status" value="1"/>
</dbReference>
<dbReference type="KEGG" id="bbis:104990105"/>
<dbReference type="GO" id="GO:0008045">
    <property type="term" value="P:motor neuron axon guidance"/>
    <property type="evidence" value="ECO:0007669"/>
    <property type="project" value="TreeGrafter"/>
</dbReference>
<feature type="region of interest" description="Disordered" evidence="12">
    <location>
        <begin position="529"/>
        <end position="549"/>
    </location>
</feature>
<dbReference type="Pfam" id="PF13639">
    <property type="entry name" value="zf-RING_2"/>
    <property type="match status" value="1"/>
</dbReference>
<dbReference type="Gene3D" id="3.30.40.10">
    <property type="entry name" value="Zinc/RING finger domain, C3HC4 (zinc finger)"/>
    <property type="match status" value="1"/>
</dbReference>
<dbReference type="GO" id="GO:0008270">
    <property type="term" value="F:zinc ion binding"/>
    <property type="evidence" value="ECO:0007669"/>
    <property type="project" value="UniProtKB-KW"/>
</dbReference>
<keyword evidence="14" id="KW-1185">Reference proteome</keyword>
<evidence type="ECO:0000256" key="9">
    <source>
        <dbReference type="ARBA" id="ARBA00022833"/>
    </source>
</evidence>